<protein>
    <recommendedName>
        <fullName evidence="4">DUF4192 domain-containing protein</fullName>
    </recommendedName>
</protein>
<proteinExistence type="predicted"/>
<evidence type="ECO:0000256" key="1">
    <source>
        <dbReference type="SAM" id="MobiDB-lite"/>
    </source>
</evidence>
<organism evidence="2 3">
    <name type="scientific">Jiangella anatolica</name>
    <dbReference type="NCBI Taxonomy" id="2670374"/>
    <lineage>
        <taxon>Bacteria</taxon>
        <taxon>Bacillati</taxon>
        <taxon>Actinomycetota</taxon>
        <taxon>Actinomycetes</taxon>
        <taxon>Jiangellales</taxon>
        <taxon>Jiangellaceae</taxon>
        <taxon>Jiangella</taxon>
    </lineage>
</organism>
<gene>
    <name evidence="2" type="ORF">C1I92_26470</name>
</gene>
<dbReference type="Pfam" id="PF13830">
    <property type="entry name" value="DUF4192"/>
    <property type="match status" value="1"/>
</dbReference>
<dbReference type="Proteomes" id="UP000248764">
    <property type="component" value="Unassembled WGS sequence"/>
</dbReference>
<accession>A0A2W2B5R5</accession>
<reference evidence="2 3" key="1">
    <citation type="submission" date="2018-01" db="EMBL/GenBank/DDBJ databases">
        <title>Draft genome sequence of Jiangella sp. GTF31.</title>
        <authorList>
            <person name="Sahin N."/>
            <person name="Ay H."/>
            <person name="Saygin H."/>
        </authorList>
    </citation>
    <scope>NUCLEOTIDE SEQUENCE [LARGE SCALE GENOMIC DNA]</scope>
    <source>
        <strain evidence="2 3">GTF31</strain>
    </source>
</reference>
<name>A0A2W2B5R5_9ACTN</name>
<dbReference type="AlphaFoldDB" id="A0A2W2B5R5"/>
<evidence type="ECO:0000313" key="2">
    <source>
        <dbReference type="EMBL" id="PZF80390.1"/>
    </source>
</evidence>
<comment type="caution">
    <text evidence="2">The sequence shown here is derived from an EMBL/GenBank/DDBJ whole genome shotgun (WGS) entry which is preliminary data.</text>
</comment>
<keyword evidence="3" id="KW-1185">Reference proteome</keyword>
<evidence type="ECO:0008006" key="4">
    <source>
        <dbReference type="Google" id="ProtNLM"/>
    </source>
</evidence>
<dbReference type="EMBL" id="POTW01000090">
    <property type="protein sequence ID" value="PZF80390.1"/>
    <property type="molecule type" value="Genomic_DNA"/>
</dbReference>
<sequence length="333" mass="36342">MVVRTPDELIAALPHLLGFKPDESIVFVPMRSDIPVARVDLPTTPIDRELVWRYLRDAFSRYGGTRASVGIVCVTDDRTYADVVGREFADRLDSIGIGTQMRLWANDSHWSDLDSGESGLQTESARERIAAMTVLAGQAQPAASRGSLATSLVGDREPVAKLLPQAREAARLSTPRAESRWALGRLNQFHANGHLLSDGDAARLLVAIVSIPIRDRLLDDMNRSATGSHVALWTDMTKRAPDEVRAAPASMLAFASWQNGNGAMAWCALDQVPQDKPYSLAGVVATAVQTGMHPREWEAIRSQHPDRGPDLGSDFPTQQGRAQPSPDRPEHGM</sequence>
<feature type="region of interest" description="Disordered" evidence="1">
    <location>
        <begin position="302"/>
        <end position="333"/>
    </location>
</feature>
<dbReference type="InterPro" id="IPR025447">
    <property type="entry name" value="DUF4192"/>
</dbReference>
<evidence type="ECO:0000313" key="3">
    <source>
        <dbReference type="Proteomes" id="UP000248764"/>
    </source>
</evidence>